<feature type="domain" description="Transposase IS204/IS1001/IS1096/IS1165 DDE" evidence="1">
    <location>
        <begin position="152"/>
        <end position="421"/>
    </location>
</feature>
<reference evidence="2" key="1">
    <citation type="submission" date="2012-11" db="EMBL/GenBank/DDBJ databases">
        <title>Dependencies among metagenomic species, viruses, plasmids and units of genetic variation.</title>
        <authorList>
            <person name="Nielsen H.B."/>
            <person name="Almeida M."/>
            <person name="Juncker A.S."/>
            <person name="Rasmussen S."/>
            <person name="Li J."/>
            <person name="Sunagawa S."/>
            <person name="Plichta D."/>
            <person name="Gautier L."/>
            <person name="Le Chatelier E."/>
            <person name="Peletier E."/>
            <person name="Bonde I."/>
            <person name="Nielsen T."/>
            <person name="Manichanh C."/>
            <person name="Arumugam M."/>
            <person name="Batto J."/>
            <person name="Santos M.B.Q.D."/>
            <person name="Blom N."/>
            <person name="Borruel N."/>
            <person name="Burgdorf K.S."/>
            <person name="Boumezbeur F."/>
            <person name="Casellas F."/>
            <person name="Dore J."/>
            <person name="Guarner F."/>
            <person name="Hansen T."/>
            <person name="Hildebrand F."/>
            <person name="Kaas R.S."/>
            <person name="Kennedy S."/>
            <person name="Kristiansen K."/>
            <person name="Kultima J.R."/>
            <person name="Leonard P."/>
            <person name="Levenez F."/>
            <person name="Lund O."/>
            <person name="Moumen B."/>
            <person name="Le Paslier D."/>
            <person name="Pons N."/>
            <person name="Pedersen O."/>
            <person name="Prifti E."/>
            <person name="Qin J."/>
            <person name="Raes J."/>
            <person name="Tap J."/>
            <person name="Tims S."/>
            <person name="Ussery D.W."/>
            <person name="Yamada T."/>
            <person name="MetaHit consortium"/>
            <person name="Renault P."/>
            <person name="Sicheritz-Ponten T."/>
            <person name="Bork P."/>
            <person name="Wang J."/>
            <person name="Brunak S."/>
            <person name="Ehrlich S.D."/>
        </authorList>
    </citation>
    <scope>NUCLEOTIDE SEQUENCE [LARGE SCALE GENOMIC DNA]</scope>
</reference>
<dbReference type="PANTHER" id="PTHR33498">
    <property type="entry name" value="TRANSPOSASE FOR INSERTION SEQUENCE ELEMENT IS1557"/>
    <property type="match status" value="1"/>
</dbReference>
<evidence type="ECO:0000313" key="3">
    <source>
        <dbReference type="Proteomes" id="UP000014937"/>
    </source>
</evidence>
<dbReference type="PANTHER" id="PTHR33498:SF1">
    <property type="entry name" value="TRANSPOSASE FOR INSERTION SEQUENCE ELEMENT IS1557"/>
    <property type="match status" value="1"/>
</dbReference>
<dbReference type="HOGENOM" id="CLU_041900_1_1_9"/>
<proteinExistence type="predicted"/>
<evidence type="ECO:0000259" key="1">
    <source>
        <dbReference type="Pfam" id="PF01610"/>
    </source>
</evidence>
<dbReference type="EMBL" id="CBGL010000045">
    <property type="protein sequence ID" value="CDD10640.1"/>
    <property type="molecule type" value="Genomic_DNA"/>
</dbReference>
<protein>
    <submittedName>
        <fullName evidence="2">Transposase</fullName>
    </submittedName>
</protein>
<sequence length="433" mass="51297">MRQFITNMLNIQEDKIEELQTIAQSDGSIIINLKLKVTSKICPFCSGPIKIHGYYPRTLTHSTLVNRKCSIVYRQRRFRCPKCSYSFNELNPFTKANDGLTHETKINILKDLKHPEDTYTSVAERYHVSKATVLRLFDKHVDIMRKPLPMVLSMDEHYFPESDMDSLYCCLLMNFITGEVIDVLPTRRKHYLIDYFSSIRGDIQNYTLKRSELNNVKYISMDLYDNFRDIAQICFPDAIVCADSFHVTKHLTDDFNKIRLRCARNTENHTYEYLLRKFNFVFNHTTDLDNEPKYNKALGRYVNLRDIRDLLFAQFPELEIAYNLKELYLKFNQSGEYYKASGSLEEKYDILKNRFGDSGIPEYNEFYGLLVNWKQEILNSFTTINGRRINNSYIESKNRILKKLIINANGFRNFKRTRNRILYCLNKYDKFTL</sequence>
<accession>R6WMI7</accession>
<organism evidence="2 3">
    <name type="scientific">Phascolarctobacterium succinatutens CAG:287</name>
    <dbReference type="NCBI Taxonomy" id="1263101"/>
    <lineage>
        <taxon>Bacteria</taxon>
        <taxon>Bacillati</taxon>
        <taxon>Bacillota</taxon>
        <taxon>Negativicutes</taxon>
        <taxon>Acidaminococcales</taxon>
        <taxon>Acidaminococcaceae</taxon>
        <taxon>Phascolarctobacterium</taxon>
    </lineage>
</organism>
<dbReference type="Proteomes" id="UP000014937">
    <property type="component" value="Unassembled WGS sequence"/>
</dbReference>
<dbReference type="Pfam" id="PF01610">
    <property type="entry name" value="DDE_Tnp_ISL3"/>
    <property type="match status" value="1"/>
</dbReference>
<comment type="caution">
    <text evidence="2">The sequence shown here is derived from an EMBL/GenBank/DDBJ whole genome shotgun (WGS) entry which is preliminary data.</text>
</comment>
<dbReference type="NCBIfam" id="NF033550">
    <property type="entry name" value="transpos_ISL3"/>
    <property type="match status" value="1"/>
</dbReference>
<dbReference type="InterPro" id="IPR047951">
    <property type="entry name" value="Transpos_ISL3"/>
</dbReference>
<evidence type="ECO:0000313" key="2">
    <source>
        <dbReference type="EMBL" id="CDD10640.1"/>
    </source>
</evidence>
<dbReference type="AlphaFoldDB" id="R6WMI7"/>
<dbReference type="InterPro" id="IPR002560">
    <property type="entry name" value="Transposase_DDE"/>
</dbReference>
<dbReference type="RefSeq" id="WP_021721104.1">
    <property type="nucleotide sequence ID" value="NZ_FR892827.1"/>
</dbReference>
<name>R6WMI7_9FIRM</name>
<gene>
    <name evidence="2" type="ORF">BN587_02081</name>
</gene>